<keyword evidence="2" id="KW-0808">Transferase</keyword>
<dbReference type="InterPro" id="IPR000192">
    <property type="entry name" value="Aminotrans_V_dom"/>
</dbReference>
<dbReference type="PANTHER" id="PTHR43586">
    <property type="entry name" value="CYSTEINE DESULFURASE"/>
    <property type="match status" value="1"/>
</dbReference>
<name>A0ABU1FJ05_9MICO</name>
<dbReference type="InterPro" id="IPR015422">
    <property type="entry name" value="PyrdxlP-dep_Trfase_small"/>
</dbReference>
<feature type="domain" description="Aminotransferase class V" evidence="1">
    <location>
        <begin position="71"/>
        <end position="381"/>
    </location>
</feature>
<dbReference type="RefSeq" id="WP_310520341.1">
    <property type="nucleotide sequence ID" value="NZ_BAABBS010000002.1"/>
</dbReference>
<dbReference type="EMBL" id="JAVKGS010000002">
    <property type="protein sequence ID" value="MDR5691728.1"/>
    <property type="molecule type" value="Genomic_DNA"/>
</dbReference>
<evidence type="ECO:0000313" key="3">
    <source>
        <dbReference type="Proteomes" id="UP001260072"/>
    </source>
</evidence>
<dbReference type="Gene3D" id="3.90.1150.10">
    <property type="entry name" value="Aspartate Aminotransferase, domain 1"/>
    <property type="match status" value="1"/>
</dbReference>
<organism evidence="2 3">
    <name type="scientific">Agromyces indicus</name>
    <dbReference type="NCBI Taxonomy" id="758919"/>
    <lineage>
        <taxon>Bacteria</taxon>
        <taxon>Bacillati</taxon>
        <taxon>Actinomycetota</taxon>
        <taxon>Actinomycetes</taxon>
        <taxon>Micrococcales</taxon>
        <taxon>Microbacteriaceae</taxon>
        <taxon>Agromyces</taxon>
    </lineage>
</organism>
<dbReference type="Gene3D" id="3.40.640.10">
    <property type="entry name" value="Type I PLP-dependent aspartate aminotransferase-like (Major domain)"/>
    <property type="match status" value="1"/>
</dbReference>
<dbReference type="Proteomes" id="UP001260072">
    <property type="component" value="Unassembled WGS sequence"/>
</dbReference>
<protein>
    <submittedName>
        <fullName evidence="2">Aminotransferase class V-fold PLP-dependent enzyme</fullName>
    </submittedName>
</protein>
<evidence type="ECO:0000313" key="2">
    <source>
        <dbReference type="EMBL" id="MDR5691728.1"/>
    </source>
</evidence>
<reference evidence="3" key="1">
    <citation type="submission" date="2023-07" db="EMBL/GenBank/DDBJ databases">
        <title>Description of three actinobacteria isolated from air of manufacturing shop in a pharmaceutical factory.</title>
        <authorList>
            <person name="Zhang D.-F."/>
        </authorList>
    </citation>
    <scope>NUCLEOTIDE SEQUENCE [LARGE SCALE GENOMIC DNA]</scope>
    <source>
        <strain evidence="3">CCTCC AB 2011122</strain>
    </source>
</reference>
<comment type="caution">
    <text evidence="2">The sequence shown here is derived from an EMBL/GenBank/DDBJ whole genome shotgun (WGS) entry which is preliminary data.</text>
</comment>
<proteinExistence type="predicted"/>
<dbReference type="Pfam" id="PF00266">
    <property type="entry name" value="Aminotran_5"/>
    <property type="match status" value="1"/>
</dbReference>
<dbReference type="SUPFAM" id="SSF53383">
    <property type="entry name" value="PLP-dependent transferases"/>
    <property type="match status" value="1"/>
</dbReference>
<dbReference type="InterPro" id="IPR015421">
    <property type="entry name" value="PyrdxlP-dep_Trfase_major"/>
</dbReference>
<sequence length="385" mass="41219">MSGYASEKGALSRVTIDDYLAGFTEEPGYLDYGRVGPLTRVAAEETYAFTHVLERARYGSLDALRQQDERLRQAASALTGFTPDQVVAVPNTTTGLMHAMFGLTGTVLLSPGEFPSLPIAAVRAQEALHAVQPAWLETDHGKVTPGLIRAQLESNVAAVAVSLVDSRTGYLCDLEGIRQVIGDRLLIVDAIQGFGVVDAPWQLADVVVTGGQKWCRAGWGTGFMAVSDRAREQLTPVFSGYTGTEEPEVWDEVPPPASTARAFRVSNLDPIAAARFAAAMEEIAGVGVDAVNSRLAENVSRVIDLADEFAIPVSSSRDERERAGIVVLEPEPEHITVLSASLHNHGVTATTRLGSVRLSVHAVLSEDTVEMLRGAFVSFNTAATY</sequence>
<dbReference type="GO" id="GO:0008483">
    <property type="term" value="F:transaminase activity"/>
    <property type="evidence" value="ECO:0007669"/>
    <property type="project" value="UniProtKB-KW"/>
</dbReference>
<dbReference type="PANTHER" id="PTHR43586:SF15">
    <property type="entry name" value="BLR3095 PROTEIN"/>
    <property type="match status" value="1"/>
</dbReference>
<evidence type="ECO:0000259" key="1">
    <source>
        <dbReference type="Pfam" id="PF00266"/>
    </source>
</evidence>
<keyword evidence="2" id="KW-0032">Aminotransferase</keyword>
<keyword evidence="3" id="KW-1185">Reference proteome</keyword>
<accession>A0ABU1FJ05</accession>
<dbReference type="InterPro" id="IPR015424">
    <property type="entry name" value="PyrdxlP-dep_Trfase"/>
</dbReference>
<gene>
    <name evidence="2" type="ORF">RH861_06590</name>
</gene>